<dbReference type="EMBL" id="JBHRXY010000015">
    <property type="protein sequence ID" value="MFC3630827.1"/>
    <property type="molecule type" value="Genomic_DNA"/>
</dbReference>
<dbReference type="Proteomes" id="UP001595539">
    <property type="component" value="Unassembled WGS sequence"/>
</dbReference>
<evidence type="ECO:0000313" key="2">
    <source>
        <dbReference type="Proteomes" id="UP001595539"/>
    </source>
</evidence>
<name>A0ABV7U7G5_9RHOB</name>
<proteinExistence type="predicted"/>
<sequence>MVLLTPDRRYIVVRGRLWRAANPNLSEAERQRLVSRLMAARRAVRAARAKNDAQAEDAAHRAVEKAKQDLGERGPVWWNDGAADLNRRMAKNTPYSDWFAAQAANDDGG</sequence>
<protein>
    <submittedName>
        <fullName evidence="1">Uncharacterized protein</fullName>
    </submittedName>
</protein>
<gene>
    <name evidence="1" type="ORF">ACFOM8_15390</name>
</gene>
<reference evidence="2" key="1">
    <citation type="journal article" date="2019" name="Int. J. Syst. Evol. Microbiol.">
        <title>The Global Catalogue of Microorganisms (GCM) 10K type strain sequencing project: providing services to taxonomists for standard genome sequencing and annotation.</title>
        <authorList>
            <consortium name="The Broad Institute Genomics Platform"/>
            <consortium name="The Broad Institute Genome Sequencing Center for Infectious Disease"/>
            <person name="Wu L."/>
            <person name="Ma J."/>
        </authorList>
    </citation>
    <scope>NUCLEOTIDE SEQUENCE [LARGE SCALE GENOMIC DNA]</scope>
    <source>
        <strain evidence="2">KCTC 42473</strain>
    </source>
</reference>
<evidence type="ECO:0000313" key="1">
    <source>
        <dbReference type="EMBL" id="MFC3630827.1"/>
    </source>
</evidence>
<organism evidence="1 2">
    <name type="scientific">Paracoccus angustae</name>
    <dbReference type="NCBI Taxonomy" id="1671480"/>
    <lineage>
        <taxon>Bacteria</taxon>
        <taxon>Pseudomonadati</taxon>
        <taxon>Pseudomonadota</taxon>
        <taxon>Alphaproteobacteria</taxon>
        <taxon>Rhodobacterales</taxon>
        <taxon>Paracoccaceae</taxon>
        <taxon>Paracoccus</taxon>
    </lineage>
</organism>
<accession>A0ABV7U7G5</accession>
<keyword evidence="2" id="KW-1185">Reference proteome</keyword>
<comment type="caution">
    <text evidence="1">The sequence shown here is derived from an EMBL/GenBank/DDBJ whole genome shotgun (WGS) entry which is preliminary data.</text>
</comment>
<dbReference type="RefSeq" id="WP_377762846.1">
    <property type="nucleotide sequence ID" value="NZ_JBHRXY010000015.1"/>
</dbReference>